<dbReference type="Gene3D" id="3.40.50.1000">
    <property type="entry name" value="HAD superfamily/HAD-like"/>
    <property type="match status" value="1"/>
</dbReference>
<dbReference type="Gene3D" id="1.10.720.60">
    <property type="match status" value="1"/>
</dbReference>
<comment type="caution">
    <text evidence="5">The sequence shown here is derived from an EMBL/GenBank/DDBJ whole genome shotgun (WGS) entry which is preliminary data.</text>
</comment>
<keyword evidence="3 4" id="KW-0486">Methionine biosynthesis</keyword>
<dbReference type="PANTHER" id="PTHR20371">
    <property type="entry name" value="ENOLASE-PHOSPHATASE E1"/>
    <property type="match status" value="1"/>
</dbReference>
<comment type="similarity">
    <text evidence="4">Belongs to the HAD-like hydrolase superfamily. MasA/MtnC family.</text>
</comment>
<evidence type="ECO:0000313" key="5">
    <source>
        <dbReference type="EMBL" id="MDQ0516823.1"/>
    </source>
</evidence>
<reference evidence="5 6" key="1">
    <citation type="submission" date="2023-07" db="EMBL/GenBank/DDBJ databases">
        <title>Genomic Encyclopedia of Type Strains, Phase IV (KMG-IV): sequencing the most valuable type-strain genomes for metagenomic binning, comparative biology and taxonomic classification.</title>
        <authorList>
            <person name="Goeker M."/>
        </authorList>
    </citation>
    <scope>NUCLEOTIDE SEQUENCE [LARGE SCALE GENOMIC DNA]</scope>
    <source>
        <strain evidence="5 6">B1-1</strain>
    </source>
</reference>
<comment type="subunit">
    <text evidence="4">Monomer.</text>
</comment>
<evidence type="ECO:0000313" key="6">
    <source>
        <dbReference type="Proteomes" id="UP001223743"/>
    </source>
</evidence>
<evidence type="ECO:0000256" key="1">
    <source>
        <dbReference type="ARBA" id="ARBA00022605"/>
    </source>
</evidence>
<comment type="catalytic activity">
    <reaction evidence="4">
        <text>5-methylsulfanyl-2,3-dioxopentyl phosphate + H2O = 1,2-dihydroxy-5-(methylsulfanyl)pent-1-en-3-one + phosphate</text>
        <dbReference type="Rhea" id="RHEA:21700"/>
        <dbReference type="ChEBI" id="CHEBI:15377"/>
        <dbReference type="ChEBI" id="CHEBI:43474"/>
        <dbReference type="ChEBI" id="CHEBI:49252"/>
        <dbReference type="ChEBI" id="CHEBI:58828"/>
        <dbReference type="EC" id="3.1.3.77"/>
    </reaction>
</comment>
<dbReference type="SFLD" id="SFLDG01129">
    <property type="entry name" value="C1.5:_HAD__Beta-PGM__Phosphata"/>
    <property type="match status" value="1"/>
</dbReference>
<dbReference type="GO" id="GO:0043874">
    <property type="term" value="F:acireductone synthase activity"/>
    <property type="evidence" value="ECO:0007669"/>
    <property type="project" value="UniProtKB-EC"/>
</dbReference>
<sequence>MTDRLAFTPAAVLLDIEGTITPNSYVNEVMYPWLAEHLPPYVDAHRDDAEVREILADTMALDGTGAEPVGVLLAWLAEDRKAPPLKRLQGLVWDAGYRSGAFQGQIYDDALAALEGWKAEGLPAYIFSSASVQTQTEFFRYSRVGDIRPLFAGHFDTRVGAKVDTDSYRAIAAAIGVAPERLLFFTDNPREVTAALAAGVAVIHVLREDTSSDPRVPEIRSFAEIDVTRRPEAPEAP</sequence>
<dbReference type="InterPro" id="IPR023214">
    <property type="entry name" value="HAD_sf"/>
</dbReference>
<comment type="pathway">
    <text evidence="4">Amino-acid biosynthesis; L-methionine biosynthesis via salvage pathway; L-methionine from S-methyl-5-thio-alpha-D-ribose 1-phosphate: step 4/6.</text>
</comment>
<name>A0ABU0M7S3_9HYPH</name>
<dbReference type="Pfam" id="PF00702">
    <property type="entry name" value="Hydrolase"/>
    <property type="match status" value="1"/>
</dbReference>
<comment type="pathway">
    <text evidence="4">Amino-acid biosynthesis; L-methionine biosynthesis via salvage pathway; L-methionine from S-methyl-5-thio-alpha-D-ribose 1-phosphate: step 3/6.</text>
</comment>
<evidence type="ECO:0000256" key="2">
    <source>
        <dbReference type="ARBA" id="ARBA00022801"/>
    </source>
</evidence>
<evidence type="ECO:0000256" key="4">
    <source>
        <dbReference type="HAMAP-Rule" id="MF_01681"/>
    </source>
</evidence>
<dbReference type="RefSeq" id="WP_266279113.1">
    <property type="nucleotide sequence ID" value="NZ_JAPKNF010000001.1"/>
</dbReference>
<keyword evidence="2 4" id="KW-0378">Hydrolase</keyword>
<dbReference type="EC" id="3.1.3.77" evidence="4"/>
<organism evidence="5 6">
    <name type="scientific">Kaistia geumhonensis</name>
    <dbReference type="NCBI Taxonomy" id="410839"/>
    <lineage>
        <taxon>Bacteria</taxon>
        <taxon>Pseudomonadati</taxon>
        <taxon>Pseudomonadota</taxon>
        <taxon>Alphaproteobacteria</taxon>
        <taxon>Hyphomicrobiales</taxon>
        <taxon>Kaistiaceae</taxon>
        <taxon>Kaistia</taxon>
    </lineage>
</organism>
<dbReference type="Proteomes" id="UP001223743">
    <property type="component" value="Unassembled WGS sequence"/>
</dbReference>
<dbReference type="SFLD" id="SFLDS00003">
    <property type="entry name" value="Haloacid_Dehalogenase"/>
    <property type="match status" value="1"/>
</dbReference>
<dbReference type="HAMAP" id="MF_01681">
    <property type="entry name" value="Salvage_MtnC"/>
    <property type="match status" value="1"/>
</dbReference>
<keyword evidence="4" id="KW-0460">Magnesium</keyword>
<keyword evidence="1 4" id="KW-0028">Amino-acid biosynthesis</keyword>
<keyword evidence="4" id="KW-0479">Metal-binding</keyword>
<dbReference type="NCBIfam" id="TIGR01691">
    <property type="entry name" value="enolase-ppase"/>
    <property type="match status" value="1"/>
</dbReference>
<dbReference type="EMBL" id="JAUSWJ010000001">
    <property type="protein sequence ID" value="MDQ0516823.1"/>
    <property type="molecule type" value="Genomic_DNA"/>
</dbReference>
<accession>A0ABU0M7S3</accession>
<gene>
    <name evidence="4" type="primary">mtnC</name>
    <name evidence="5" type="ORF">QO015_002436</name>
</gene>
<evidence type="ECO:0000256" key="3">
    <source>
        <dbReference type="ARBA" id="ARBA00023167"/>
    </source>
</evidence>
<dbReference type="SFLD" id="SFLDG01133">
    <property type="entry name" value="C1.5.4:_Enolase-phosphatase_Li"/>
    <property type="match status" value="1"/>
</dbReference>
<dbReference type="InterPro" id="IPR036412">
    <property type="entry name" value="HAD-like_sf"/>
</dbReference>
<dbReference type="PANTHER" id="PTHR20371:SF1">
    <property type="entry name" value="ENOLASE-PHOSPHATASE E1"/>
    <property type="match status" value="1"/>
</dbReference>
<dbReference type="InterPro" id="IPR023943">
    <property type="entry name" value="Enolase-ppase_E1"/>
</dbReference>
<proteinExistence type="inferred from homology"/>
<protein>
    <recommendedName>
        <fullName evidence="4">Enolase-phosphatase E1</fullName>
        <ecNumber evidence="4">3.1.3.77</ecNumber>
    </recommendedName>
    <alternativeName>
        <fullName evidence="4">2,3-diketo-5-methylthio-1-phosphopentane phosphatase</fullName>
    </alternativeName>
</protein>
<keyword evidence="6" id="KW-1185">Reference proteome</keyword>
<dbReference type="CDD" id="cd01629">
    <property type="entry name" value="HAD_EP"/>
    <property type="match status" value="1"/>
</dbReference>
<comment type="cofactor">
    <cofactor evidence="4">
        <name>Mg(2+)</name>
        <dbReference type="ChEBI" id="CHEBI:18420"/>
    </cofactor>
    <text evidence="4">Binds 1 Mg(2+) ion per subunit.</text>
</comment>
<dbReference type="SUPFAM" id="SSF56784">
    <property type="entry name" value="HAD-like"/>
    <property type="match status" value="1"/>
</dbReference>
<comment type="function">
    <text evidence="4">Bifunctional enzyme that catalyzes the enolization of 2,3-diketo-5-methylthiopentyl-1-phosphate (DK-MTP-1-P) into the intermediate 2-hydroxy-3-keto-5-methylthiopentenyl-1-phosphate (HK-MTPenyl-1-P), which is then dephosphorylated to form the acireductone 1,2-dihydroxy-3-keto-5-methylthiopentene (DHK-MTPene).</text>
</comment>